<dbReference type="Proteomes" id="UP000178429">
    <property type="component" value="Unassembled WGS sequence"/>
</dbReference>
<feature type="coiled-coil region" evidence="1">
    <location>
        <begin position="67"/>
        <end position="94"/>
    </location>
</feature>
<reference evidence="2 3" key="1">
    <citation type="journal article" date="2016" name="Nat. Commun.">
        <title>Thousands of microbial genomes shed light on interconnected biogeochemical processes in an aquifer system.</title>
        <authorList>
            <person name="Anantharaman K."/>
            <person name="Brown C.T."/>
            <person name="Hug L.A."/>
            <person name="Sharon I."/>
            <person name="Castelle C.J."/>
            <person name="Probst A.J."/>
            <person name="Thomas B.C."/>
            <person name="Singh A."/>
            <person name="Wilkins M.J."/>
            <person name="Karaoz U."/>
            <person name="Brodie E.L."/>
            <person name="Williams K.H."/>
            <person name="Hubbard S.S."/>
            <person name="Banfield J.F."/>
        </authorList>
    </citation>
    <scope>NUCLEOTIDE SEQUENCE [LARGE SCALE GENOMIC DNA]</scope>
</reference>
<proteinExistence type="predicted"/>
<gene>
    <name evidence="2" type="ORF">A2975_04725</name>
</gene>
<evidence type="ECO:0000313" key="3">
    <source>
        <dbReference type="Proteomes" id="UP000178429"/>
    </source>
</evidence>
<keyword evidence="1" id="KW-0175">Coiled coil</keyword>
<dbReference type="AlphaFoldDB" id="A0A1F8C1Y4"/>
<dbReference type="EMBL" id="MGHL01000006">
    <property type="protein sequence ID" value="OGM70343.1"/>
    <property type="molecule type" value="Genomic_DNA"/>
</dbReference>
<dbReference type="STRING" id="1802525.A2975_04725"/>
<evidence type="ECO:0000313" key="2">
    <source>
        <dbReference type="EMBL" id="OGM70343.1"/>
    </source>
</evidence>
<sequence>MATLEAERVALPESLFATRIKNLSEKYPHLASPLNNFRVFMEEKLPSTLEGGNGDVTDKAAAISLQRDDLEQEISGVNTAISSLKREIAEQEARIIGRKVAGRRVKPKTNSEILDRAQYVVSRRILSHIVPVVKTESGLIFSTLGKKHGLKRLSKSQQAMMDKMSAIQGDYEEVEWLQRSQTRFEEKSLGALEPEIVKDRETTFLYGLIFPNRIGRLAEAVQQRVREAPKPEEIATALDWLLEEADSKSQLEAAVVWLASTPYFNEESALSLAAAYESGDEGSGVYSELLINVAGYLARRERWDFKSKQADPFRRLVQRHVRADLADWWGEYGIQVNFGKRYLALPFAGVDGKEEIQMVSATTENVRSTKVIVELPGGKVLENPDFRAADLELSDKTTREHAESFARELRSVMYLLATNPFIANTLLLAEPIGWGDRIITHRLKPKPSIRIVANVRHDPDGTTRVVVLGGGPREGGKAYTDPRW</sequence>
<comment type="caution">
    <text evidence="2">The sequence shown here is derived from an EMBL/GenBank/DDBJ whole genome shotgun (WGS) entry which is preliminary data.</text>
</comment>
<organism evidence="2 3">
    <name type="scientific">Candidatus Woesebacteria bacterium RIFCSPLOWO2_01_FULL_44_14</name>
    <dbReference type="NCBI Taxonomy" id="1802525"/>
    <lineage>
        <taxon>Bacteria</taxon>
        <taxon>Candidatus Woeseibacteriota</taxon>
    </lineage>
</organism>
<evidence type="ECO:0000256" key="1">
    <source>
        <dbReference type="SAM" id="Coils"/>
    </source>
</evidence>
<protein>
    <submittedName>
        <fullName evidence="2">Uncharacterized protein</fullName>
    </submittedName>
</protein>
<name>A0A1F8C1Y4_9BACT</name>
<accession>A0A1F8C1Y4</accession>